<comment type="subcellular location">
    <subcellularLocation>
        <location evidence="1">Secreted</location>
    </subcellularLocation>
</comment>
<dbReference type="FunFam" id="2.60.40.10:FF:001005">
    <property type="entry name" value="Beta-2-microglobulin"/>
    <property type="match status" value="1"/>
</dbReference>
<dbReference type="Gene3D" id="2.60.40.10">
    <property type="entry name" value="Immunoglobulins"/>
    <property type="match status" value="1"/>
</dbReference>
<dbReference type="GeneID" id="109637565"/>
<dbReference type="InterPro" id="IPR007110">
    <property type="entry name" value="Ig-like_dom"/>
</dbReference>
<dbReference type="RefSeq" id="XP_019955580.2">
    <property type="nucleotide sequence ID" value="XM_020100021.2"/>
</dbReference>
<keyword evidence="8" id="KW-0732">Signal</keyword>
<dbReference type="InterPro" id="IPR003006">
    <property type="entry name" value="Ig/MHC_CS"/>
</dbReference>
<dbReference type="SUPFAM" id="SSF48726">
    <property type="entry name" value="Immunoglobulin"/>
    <property type="match status" value="1"/>
</dbReference>
<name>D2K280_PAROL</name>
<dbReference type="SMR" id="D2K280"/>
<proteinExistence type="evidence at transcript level"/>
<dbReference type="Pfam" id="PF07654">
    <property type="entry name" value="C1-set"/>
    <property type="match status" value="1"/>
</dbReference>
<keyword evidence="4" id="KW-0490">MHC I</keyword>
<reference evidence="10" key="1">
    <citation type="submission" date="2009-11" db="EMBL/GenBank/DDBJ databases">
        <title>Bioinformatic analysis of beta-2-microglobulin precursor (B2MgP) cDNA from olive flounder (Paralichthys olivaceus).</title>
        <authorList>
            <person name="Lee J."/>
            <person name="Arockiaraj J."/>
        </authorList>
    </citation>
    <scope>NUCLEOTIDE SEQUENCE</scope>
</reference>
<dbReference type="AlphaFoldDB" id="D2K280"/>
<dbReference type="GO" id="GO:0042612">
    <property type="term" value="C:MHC class I protein complex"/>
    <property type="evidence" value="ECO:0007669"/>
    <property type="project" value="UniProtKB-KW"/>
</dbReference>
<keyword evidence="6" id="KW-0391">Immunity</keyword>
<evidence type="ECO:0000256" key="8">
    <source>
        <dbReference type="SAM" id="SignalP"/>
    </source>
</evidence>
<sequence>MGLLICSLLLGLLCCSMAKDTPPKVEVYTREPEEFGKPNSFICHVSGFYPPQINITLLKDGKEIPNTQQTDLAFEANWYYYLTKHVSFTPKEDDEFICRVTHMGKSKDHFLMIGL</sequence>
<evidence type="ECO:0000256" key="3">
    <source>
        <dbReference type="ARBA" id="ARBA00018767"/>
    </source>
</evidence>
<evidence type="ECO:0000256" key="4">
    <source>
        <dbReference type="ARBA" id="ARBA00022451"/>
    </source>
</evidence>
<evidence type="ECO:0000256" key="7">
    <source>
        <dbReference type="ARBA" id="ARBA00023319"/>
    </source>
</evidence>
<evidence type="ECO:0000256" key="6">
    <source>
        <dbReference type="ARBA" id="ARBA00022859"/>
    </source>
</evidence>
<dbReference type="EMBL" id="GU174264">
    <property type="protein sequence ID" value="ACZ58352.1"/>
    <property type="molecule type" value="mRNA"/>
</dbReference>
<evidence type="ECO:0000313" key="10">
    <source>
        <dbReference type="EMBL" id="ACZ58352.1"/>
    </source>
</evidence>
<accession>D2K280</accession>
<dbReference type="PROSITE" id="PS00290">
    <property type="entry name" value="IG_MHC"/>
    <property type="match status" value="1"/>
</dbReference>
<feature type="chain" id="PRO_5003032549" description="Beta-2-microglobulin" evidence="8">
    <location>
        <begin position="19"/>
        <end position="115"/>
    </location>
</feature>
<keyword evidence="5" id="KW-0964">Secreted</keyword>
<dbReference type="GO" id="GO:0010038">
    <property type="term" value="P:response to metal ion"/>
    <property type="evidence" value="ECO:0007669"/>
    <property type="project" value="UniProtKB-ARBA"/>
</dbReference>
<dbReference type="InterPro" id="IPR003597">
    <property type="entry name" value="Ig_C1-set"/>
</dbReference>
<protein>
    <recommendedName>
        <fullName evidence="3">Beta-2-microglobulin</fullName>
    </recommendedName>
</protein>
<dbReference type="InterPro" id="IPR050160">
    <property type="entry name" value="MHC/Immunoglobulin"/>
</dbReference>
<organism evidence="10">
    <name type="scientific">Paralichthys olivaceus</name>
    <name type="common">Bastard halibut</name>
    <name type="synonym">Hippoglossus olivaceus</name>
    <dbReference type="NCBI Taxonomy" id="8255"/>
    <lineage>
        <taxon>Eukaryota</taxon>
        <taxon>Metazoa</taxon>
        <taxon>Chordata</taxon>
        <taxon>Craniata</taxon>
        <taxon>Vertebrata</taxon>
        <taxon>Euteleostomi</taxon>
        <taxon>Actinopterygii</taxon>
        <taxon>Neopterygii</taxon>
        <taxon>Teleostei</taxon>
        <taxon>Neoteleostei</taxon>
        <taxon>Acanthomorphata</taxon>
        <taxon>Carangaria</taxon>
        <taxon>Pleuronectiformes</taxon>
        <taxon>Pleuronectoidei</taxon>
        <taxon>Paralichthyidae</taxon>
        <taxon>Paralichthys</taxon>
    </lineage>
</organism>
<feature type="domain" description="Ig-like" evidence="9">
    <location>
        <begin position="23"/>
        <end position="102"/>
    </location>
</feature>
<dbReference type="GO" id="GO:0005576">
    <property type="term" value="C:extracellular region"/>
    <property type="evidence" value="ECO:0007669"/>
    <property type="project" value="UniProtKB-SubCell"/>
</dbReference>
<dbReference type="InterPro" id="IPR036179">
    <property type="entry name" value="Ig-like_dom_sf"/>
</dbReference>
<evidence type="ECO:0000259" key="9">
    <source>
        <dbReference type="PROSITE" id="PS50835"/>
    </source>
</evidence>
<dbReference type="PROSITE" id="PS50835">
    <property type="entry name" value="IG_LIKE"/>
    <property type="match status" value="1"/>
</dbReference>
<keyword evidence="7" id="KW-0393">Immunoglobulin domain</keyword>
<comment type="similarity">
    <text evidence="2">Belongs to the beta-2-microglobulin family.</text>
</comment>
<dbReference type="KEGG" id="pov:109637565"/>
<dbReference type="InterPro" id="IPR013783">
    <property type="entry name" value="Ig-like_fold"/>
</dbReference>
<dbReference type="PANTHER" id="PTHR19944:SF62">
    <property type="entry name" value="BETA-2-MICROGLOBULIN"/>
    <property type="match status" value="1"/>
</dbReference>
<evidence type="ECO:0000256" key="1">
    <source>
        <dbReference type="ARBA" id="ARBA00004613"/>
    </source>
</evidence>
<dbReference type="SMART" id="SM00407">
    <property type="entry name" value="IGc1"/>
    <property type="match status" value="1"/>
</dbReference>
<feature type="signal peptide" evidence="8">
    <location>
        <begin position="1"/>
        <end position="18"/>
    </location>
</feature>
<evidence type="ECO:0000256" key="5">
    <source>
        <dbReference type="ARBA" id="ARBA00022525"/>
    </source>
</evidence>
<dbReference type="GO" id="GO:0002474">
    <property type="term" value="P:antigen processing and presentation of peptide antigen via MHC class I"/>
    <property type="evidence" value="ECO:0007669"/>
    <property type="project" value="UniProtKB-KW"/>
</dbReference>
<dbReference type="PANTHER" id="PTHR19944">
    <property type="entry name" value="MHC CLASS II-RELATED"/>
    <property type="match status" value="1"/>
</dbReference>
<evidence type="ECO:0000256" key="2">
    <source>
        <dbReference type="ARBA" id="ARBA00009564"/>
    </source>
</evidence>